<accession>A0A4R1G2H7</accession>
<dbReference type="EMBL" id="SMFR01000001">
    <property type="protein sequence ID" value="TCK00523.1"/>
    <property type="molecule type" value="Genomic_DNA"/>
</dbReference>
<evidence type="ECO:0000313" key="1">
    <source>
        <dbReference type="EMBL" id="TCK00523.1"/>
    </source>
</evidence>
<dbReference type="STRING" id="1210063.GCA_001612665_04744"/>
<protein>
    <submittedName>
        <fullName evidence="1">Uncharacterized protein</fullName>
    </submittedName>
</protein>
<dbReference type="Proteomes" id="UP000294856">
    <property type="component" value="Unassembled WGS sequence"/>
</dbReference>
<gene>
    <name evidence="1" type="ORF">DFR71_1525</name>
</gene>
<keyword evidence="2" id="KW-1185">Reference proteome</keyword>
<comment type="caution">
    <text evidence="1">The sequence shown here is derived from an EMBL/GenBank/DDBJ whole genome shotgun (WGS) entry which is preliminary data.</text>
</comment>
<organism evidence="1 2">
    <name type="scientific">Nocardia alba</name>
    <dbReference type="NCBI Taxonomy" id="225051"/>
    <lineage>
        <taxon>Bacteria</taxon>
        <taxon>Bacillati</taxon>
        <taxon>Actinomycetota</taxon>
        <taxon>Actinomycetes</taxon>
        <taxon>Mycobacteriales</taxon>
        <taxon>Nocardiaceae</taxon>
        <taxon>Nocardia</taxon>
    </lineage>
</organism>
<evidence type="ECO:0000313" key="2">
    <source>
        <dbReference type="Proteomes" id="UP000294856"/>
    </source>
</evidence>
<sequence>MPHIFVGGDSFSPSAMTKNGNVVTGAPNVWTVVGGWTADTVGYPGSVVSGNGLQAQGGAAAAPLIANVVFSGAGMVGTFQARLLVGTTVVATSAAISGMSGTLVVNTTAPIAAGEVVTIELTHTVSSSLWYATITGGAVTFLRIG</sequence>
<proteinExistence type="predicted"/>
<reference evidence="1 2" key="1">
    <citation type="submission" date="2019-03" db="EMBL/GenBank/DDBJ databases">
        <title>Genomic Encyclopedia of Type Strains, Phase IV (KMG-IV): sequencing the most valuable type-strain genomes for metagenomic binning, comparative biology and taxonomic classification.</title>
        <authorList>
            <person name="Goeker M."/>
        </authorList>
    </citation>
    <scope>NUCLEOTIDE SEQUENCE [LARGE SCALE GENOMIC DNA]</scope>
    <source>
        <strain evidence="1 2">DSM 44684</strain>
    </source>
</reference>
<dbReference type="AlphaFoldDB" id="A0A4R1G2H7"/>
<name>A0A4R1G2H7_9NOCA</name>